<dbReference type="EMBL" id="FORU01000015">
    <property type="protein sequence ID" value="SFJ76087.1"/>
    <property type="molecule type" value="Genomic_DNA"/>
</dbReference>
<evidence type="ECO:0000313" key="2">
    <source>
        <dbReference type="EMBL" id="SFJ76087.1"/>
    </source>
</evidence>
<dbReference type="Proteomes" id="UP000243887">
    <property type="component" value="Unassembled WGS sequence"/>
</dbReference>
<gene>
    <name evidence="2" type="ORF">SAMN04487893_11561</name>
</gene>
<dbReference type="OrthoDB" id="1467432at2"/>
<accession>A0A1I3U2U5</accession>
<feature type="signal peptide" evidence="1">
    <location>
        <begin position="1"/>
        <end position="23"/>
    </location>
</feature>
<dbReference type="SUPFAM" id="SSF75169">
    <property type="entry name" value="DsrEFH-like"/>
    <property type="match status" value="1"/>
</dbReference>
<keyword evidence="1" id="KW-0732">Signal</keyword>
<dbReference type="InterPro" id="IPR027396">
    <property type="entry name" value="DsrEFH-like"/>
</dbReference>
<evidence type="ECO:0000313" key="3">
    <source>
        <dbReference type="Proteomes" id="UP000243887"/>
    </source>
</evidence>
<protein>
    <submittedName>
        <fullName evidence="2">DsrE/DsrF-like family protein</fullName>
    </submittedName>
</protein>
<dbReference type="RefSeq" id="WP_090680606.1">
    <property type="nucleotide sequence ID" value="NZ_FORU01000015.1"/>
</dbReference>
<name>A0A1I3U2U5_9FLAO</name>
<dbReference type="Pfam" id="PF02635">
    <property type="entry name" value="DsrE"/>
    <property type="match status" value="1"/>
</dbReference>
<feature type="chain" id="PRO_5017423394" evidence="1">
    <location>
        <begin position="24"/>
        <end position="146"/>
    </location>
</feature>
<reference evidence="3" key="1">
    <citation type="submission" date="2016-10" db="EMBL/GenBank/DDBJ databases">
        <authorList>
            <person name="Varghese N."/>
            <person name="Submissions S."/>
        </authorList>
    </citation>
    <scope>NUCLEOTIDE SEQUENCE [LARGE SCALE GENOMIC DNA]</scope>
    <source>
        <strain evidence="3">DSM 26542</strain>
    </source>
</reference>
<dbReference type="AlphaFoldDB" id="A0A1I3U2U5"/>
<organism evidence="2 3">
    <name type="scientific">Myroides guanonis</name>
    <dbReference type="NCBI Taxonomy" id="1150112"/>
    <lineage>
        <taxon>Bacteria</taxon>
        <taxon>Pseudomonadati</taxon>
        <taxon>Bacteroidota</taxon>
        <taxon>Flavobacteriia</taxon>
        <taxon>Flavobacteriales</taxon>
        <taxon>Flavobacteriaceae</taxon>
        <taxon>Myroides</taxon>
    </lineage>
</organism>
<dbReference type="STRING" id="1150112.SAMN04487893_11561"/>
<dbReference type="Gene3D" id="3.40.1260.10">
    <property type="entry name" value="DsrEFH-like"/>
    <property type="match status" value="1"/>
</dbReference>
<dbReference type="InterPro" id="IPR003787">
    <property type="entry name" value="Sulphur_relay_DsrE/F-like"/>
</dbReference>
<sequence>MIKIKHIAFLLTLNLLPITSMNAQSIEERTLEYPIQKEGKYALLVDKASYLMGAINSGISFKEQSSQIKYEIVLIGPVVKELLTNQELIPLIEKATSYDIKIVVCESAMKKHNLHHQDFHPSIYFTPNGFQYLWGLQDDGFKTIEL</sequence>
<proteinExistence type="predicted"/>
<evidence type="ECO:0000256" key="1">
    <source>
        <dbReference type="SAM" id="SignalP"/>
    </source>
</evidence>
<keyword evidence="3" id="KW-1185">Reference proteome</keyword>